<dbReference type="RefSeq" id="XP_018004408.1">
    <property type="nucleotide sequence ID" value="XM_018149060.1"/>
</dbReference>
<evidence type="ECO:0000313" key="1">
    <source>
        <dbReference type="EMBL" id="KPI44445.1"/>
    </source>
</evidence>
<evidence type="ECO:0000313" key="2">
    <source>
        <dbReference type="Proteomes" id="UP000038010"/>
    </source>
</evidence>
<sequence length="174" mass="19414">MADRIVANGSEKKYHKIDIPPALIRKGRTLFEHLGYKVDDRSLADRSGDTWNSGVLRSISPEEYYYVIVAGESKQSGAAVVVVAYAGRSDDGYPLSLDDKSDLLVVFDDDLQRPQKYFAETKLAIKTAGSVLLPTIVHSVGFEKMDYQYQLHDGDGPELSEKELDEIVDHVISY</sequence>
<organism evidence="1 2">
    <name type="scientific">Cyphellophora attinorum</name>
    <dbReference type="NCBI Taxonomy" id="1664694"/>
    <lineage>
        <taxon>Eukaryota</taxon>
        <taxon>Fungi</taxon>
        <taxon>Dikarya</taxon>
        <taxon>Ascomycota</taxon>
        <taxon>Pezizomycotina</taxon>
        <taxon>Eurotiomycetes</taxon>
        <taxon>Chaetothyriomycetidae</taxon>
        <taxon>Chaetothyriales</taxon>
        <taxon>Cyphellophoraceae</taxon>
        <taxon>Cyphellophora</taxon>
    </lineage>
</organism>
<dbReference type="AlphaFoldDB" id="A0A0N1HZT7"/>
<comment type="caution">
    <text evidence="1">The sequence shown here is derived from an EMBL/GenBank/DDBJ whole genome shotgun (WGS) entry which is preliminary data.</text>
</comment>
<proteinExistence type="predicted"/>
<keyword evidence="2" id="KW-1185">Reference proteome</keyword>
<dbReference type="Proteomes" id="UP000038010">
    <property type="component" value="Unassembled WGS sequence"/>
</dbReference>
<dbReference type="EMBL" id="LFJN01000003">
    <property type="protein sequence ID" value="KPI44445.1"/>
    <property type="molecule type" value="Genomic_DNA"/>
</dbReference>
<dbReference type="VEuPathDB" id="FungiDB:AB675_8600"/>
<reference evidence="1 2" key="1">
    <citation type="submission" date="2015-06" db="EMBL/GenBank/DDBJ databases">
        <title>Draft genome of the ant-associated black yeast Phialophora attae CBS 131958.</title>
        <authorList>
            <person name="Moreno L.F."/>
            <person name="Stielow B.J."/>
            <person name="de Hoog S."/>
            <person name="Vicente V.A."/>
            <person name="Weiss V.A."/>
            <person name="de Vries M."/>
            <person name="Cruz L.M."/>
            <person name="Souza E.M."/>
        </authorList>
    </citation>
    <scope>NUCLEOTIDE SEQUENCE [LARGE SCALE GENOMIC DNA]</scope>
    <source>
        <strain evidence="1 2">CBS 131958</strain>
    </source>
</reference>
<dbReference type="GeneID" id="28740940"/>
<protein>
    <submittedName>
        <fullName evidence="1">Uncharacterized protein</fullName>
    </submittedName>
</protein>
<accession>A0A0N1HZT7</accession>
<name>A0A0N1HZT7_9EURO</name>
<gene>
    <name evidence="1" type="ORF">AB675_8600</name>
</gene>